<gene>
    <name evidence="1" type="ORF">HW115_19295</name>
</gene>
<reference evidence="1 2" key="1">
    <citation type="submission" date="2020-07" db="EMBL/GenBank/DDBJ databases">
        <title>Roseicoccus Jingziensis gen. nov., sp. nov., isolated from coastal seawater.</title>
        <authorList>
            <person name="Feng X."/>
        </authorList>
    </citation>
    <scope>NUCLEOTIDE SEQUENCE [LARGE SCALE GENOMIC DNA]</scope>
    <source>
        <strain evidence="1 2">N1E253</strain>
    </source>
</reference>
<evidence type="ECO:0000313" key="2">
    <source>
        <dbReference type="Proteomes" id="UP000557872"/>
    </source>
</evidence>
<protein>
    <submittedName>
        <fullName evidence="1">Uncharacterized protein</fullName>
    </submittedName>
</protein>
<dbReference type="Proteomes" id="UP000557872">
    <property type="component" value="Unassembled WGS sequence"/>
</dbReference>
<proteinExistence type="predicted"/>
<evidence type="ECO:0000313" key="1">
    <source>
        <dbReference type="EMBL" id="NWK57773.1"/>
    </source>
</evidence>
<accession>A0A851GJS7</accession>
<dbReference type="AlphaFoldDB" id="A0A851GJS7"/>
<comment type="caution">
    <text evidence="1">The sequence shown here is derived from an EMBL/GenBank/DDBJ whole genome shotgun (WGS) entry which is preliminary data.</text>
</comment>
<organism evidence="1 2">
    <name type="scientific">Oceaniferula marina</name>
    <dbReference type="NCBI Taxonomy" id="2748318"/>
    <lineage>
        <taxon>Bacteria</taxon>
        <taxon>Pseudomonadati</taxon>
        <taxon>Verrucomicrobiota</taxon>
        <taxon>Verrucomicrobiia</taxon>
        <taxon>Verrucomicrobiales</taxon>
        <taxon>Verrucomicrobiaceae</taxon>
        <taxon>Oceaniferula</taxon>
    </lineage>
</organism>
<keyword evidence="2" id="KW-1185">Reference proteome</keyword>
<name>A0A851GJS7_9BACT</name>
<dbReference type="EMBL" id="JACBAZ010000035">
    <property type="protein sequence ID" value="NWK57773.1"/>
    <property type="molecule type" value="Genomic_DNA"/>
</dbReference>
<dbReference type="RefSeq" id="WP_178935242.1">
    <property type="nucleotide sequence ID" value="NZ_JACBAZ010000035.1"/>
</dbReference>
<sequence length="90" mass="10140">MLIHLITIIAGLILPLITIEQRIELVPIPGEVAAKGPIKGKDDKRDEAGIKPLHIEFGKNVSKEDAERMRKVMLEEFEKALKEAETKKKK</sequence>